<evidence type="ECO:0000313" key="2">
    <source>
        <dbReference type="Proteomes" id="UP000598775"/>
    </source>
</evidence>
<dbReference type="Proteomes" id="UP000598775">
    <property type="component" value="Unassembled WGS sequence"/>
</dbReference>
<dbReference type="Pfam" id="PF13196">
    <property type="entry name" value="DUF4012"/>
    <property type="match status" value="1"/>
</dbReference>
<sequence length="100" mass="11133">MKAFWEKYQGGTIDGVITIDPIALSNLLAVTGPMTLQSGDVLTAQNAVSLLLHNIYLRYPAADIEKDTNPFFTATAKTVFTNPRRPDRFADRGQQKHPDR</sequence>
<dbReference type="RefSeq" id="WP_268236237.1">
    <property type="nucleotide sequence ID" value="NZ_BMGP01000002.1"/>
</dbReference>
<dbReference type="AlphaFoldDB" id="A0A917B6B1"/>
<reference evidence="1 2" key="1">
    <citation type="journal article" date="2014" name="Int. J. Syst. Evol. Microbiol.">
        <title>Complete genome sequence of Corynebacterium casei LMG S-19264T (=DSM 44701T), isolated from a smear-ripened cheese.</title>
        <authorList>
            <consortium name="US DOE Joint Genome Institute (JGI-PGF)"/>
            <person name="Walter F."/>
            <person name="Albersmeier A."/>
            <person name="Kalinowski J."/>
            <person name="Ruckert C."/>
        </authorList>
    </citation>
    <scope>NUCLEOTIDE SEQUENCE [LARGE SCALE GENOMIC DNA]</scope>
    <source>
        <strain evidence="1 2">CGMCC 1.12976</strain>
    </source>
</reference>
<name>A0A917B6B1_9MICO</name>
<proteinExistence type="predicted"/>
<accession>A0A917B6B1</accession>
<protein>
    <submittedName>
        <fullName evidence="1">Uncharacterized protein</fullName>
    </submittedName>
</protein>
<evidence type="ECO:0000313" key="1">
    <source>
        <dbReference type="EMBL" id="GGF23205.1"/>
    </source>
</evidence>
<gene>
    <name evidence="1" type="ORF">GCM10011399_16000</name>
</gene>
<organism evidence="1 2">
    <name type="scientific">Subtercola lobariae</name>
    <dbReference type="NCBI Taxonomy" id="1588641"/>
    <lineage>
        <taxon>Bacteria</taxon>
        <taxon>Bacillati</taxon>
        <taxon>Actinomycetota</taxon>
        <taxon>Actinomycetes</taxon>
        <taxon>Micrococcales</taxon>
        <taxon>Microbacteriaceae</taxon>
        <taxon>Subtercola</taxon>
    </lineage>
</organism>
<dbReference type="InterPro" id="IPR025101">
    <property type="entry name" value="DUF4012"/>
</dbReference>
<comment type="caution">
    <text evidence="1">The sequence shown here is derived from an EMBL/GenBank/DDBJ whole genome shotgun (WGS) entry which is preliminary data.</text>
</comment>
<dbReference type="EMBL" id="BMGP01000002">
    <property type="protein sequence ID" value="GGF23205.1"/>
    <property type="molecule type" value="Genomic_DNA"/>
</dbReference>
<keyword evidence="2" id="KW-1185">Reference proteome</keyword>